<keyword evidence="1" id="KW-1133">Transmembrane helix</keyword>
<organism evidence="2 3">
    <name type="scientific">Candidatus Fimenecus excrementigallinarum</name>
    <dbReference type="NCBI Taxonomy" id="2840816"/>
    <lineage>
        <taxon>Bacteria</taxon>
        <taxon>Bacillati</taxon>
        <taxon>Bacillota</taxon>
        <taxon>Clostridia</taxon>
        <taxon>Candidatus Fimenecus</taxon>
    </lineage>
</organism>
<protein>
    <submittedName>
        <fullName evidence="2">Glucosyltransferase domain-containing protein</fullName>
    </submittedName>
</protein>
<gene>
    <name evidence="2" type="ORF">IAC53_02080</name>
</gene>
<feature type="transmembrane region" description="Helical" evidence="1">
    <location>
        <begin position="109"/>
        <end position="129"/>
    </location>
</feature>
<accession>A0A9D1LCC7</accession>
<name>A0A9D1LCC7_9FIRM</name>
<dbReference type="EMBL" id="DVMW01000018">
    <property type="protein sequence ID" value="HIU35383.1"/>
    <property type="molecule type" value="Genomic_DNA"/>
</dbReference>
<evidence type="ECO:0000313" key="3">
    <source>
        <dbReference type="Proteomes" id="UP000824071"/>
    </source>
</evidence>
<feature type="transmembrane region" description="Helical" evidence="1">
    <location>
        <begin position="200"/>
        <end position="221"/>
    </location>
</feature>
<sequence>MDKLLKTMYARVSTAEKAAAISAFVCGLVAHMYMFTNKLPNHDDMRYSFSYSNLVDDVMNSNSRWGQPFLSRISGIWSTPWLIGVLSLLFIALSAVLVVKLLKVKSATCAALIGCVMVTFPVTTAIFGYMMTADTYFLSLFLSCAAAYLLTKKNPVFFGISVLCFTVSLSIYQAFLPFALSLFCVYLVREMLETRDNRRVLLSFLKLALSSALGLALYLLAARLLGAVGSRLDDQKTTGLRDIFDRIALGFRDLFGYFFKDEYNVTSKYFCIAFAVLSVISVVLLLLVVRRNRLRPTHILLLALLLLAFFGAMISIYVIVSETVHSLMVYAFVMLPIAFVVILDVWTDGLAFPEKLPSRLTAIGASLLVALLCWNFAITSNHDYLRMELTFRQTYAYSVRLIERIEDTEGYTKDIPIAFIGAPSMEADNAELYAYLWGEGSLQITGSLSPDSLLAYSATDYSPYRYFLSQYLGWDHEIYRVYPPYNDNVPAAAVVAKELEVYPQANSTCVQDGVLFVRFA</sequence>
<feature type="transmembrane region" description="Helical" evidence="1">
    <location>
        <begin position="81"/>
        <end position="102"/>
    </location>
</feature>
<evidence type="ECO:0000256" key="1">
    <source>
        <dbReference type="SAM" id="Phobius"/>
    </source>
</evidence>
<dbReference type="Pfam" id="PF14264">
    <property type="entry name" value="Glucos_trans_II"/>
    <property type="match status" value="1"/>
</dbReference>
<reference evidence="2" key="2">
    <citation type="journal article" date="2021" name="PeerJ">
        <title>Extensive microbial diversity within the chicken gut microbiome revealed by metagenomics and culture.</title>
        <authorList>
            <person name="Gilroy R."/>
            <person name="Ravi A."/>
            <person name="Getino M."/>
            <person name="Pursley I."/>
            <person name="Horton D.L."/>
            <person name="Alikhan N.F."/>
            <person name="Baker D."/>
            <person name="Gharbi K."/>
            <person name="Hall N."/>
            <person name="Watson M."/>
            <person name="Adriaenssens E.M."/>
            <person name="Foster-Nyarko E."/>
            <person name="Jarju S."/>
            <person name="Secka A."/>
            <person name="Antonio M."/>
            <person name="Oren A."/>
            <person name="Chaudhuri R.R."/>
            <person name="La Ragione R."/>
            <person name="Hildebrand F."/>
            <person name="Pallen M.J."/>
        </authorList>
    </citation>
    <scope>NUCLEOTIDE SEQUENCE</scope>
    <source>
        <strain evidence="2">ChiGjej1B1-19959</strain>
    </source>
</reference>
<evidence type="ECO:0000313" key="2">
    <source>
        <dbReference type="EMBL" id="HIU35383.1"/>
    </source>
</evidence>
<feature type="transmembrane region" description="Helical" evidence="1">
    <location>
        <begin position="359"/>
        <end position="378"/>
    </location>
</feature>
<keyword evidence="1" id="KW-0472">Membrane</keyword>
<proteinExistence type="predicted"/>
<feature type="transmembrane region" description="Helical" evidence="1">
    <location>
        <begin position="299"/>
        <end position="320"/>
    </location>
</feature>
<feature type="transmembrane region" description="Helical" evidence="1">
    <location>
        <begin position="269"/>
        <end position="287"/>
    </location>
</feature>
<keyword evidence="1" id="KW-0812">Transmembrane</keyword>
<comment type="caution">
    <text evidence="2">The sequence shown here is derived from an EMBL/GenBank/DDBJ whole genome shotgun (WGS) entry which is preliminary data.</text>
</comment>
<feature type="transmembrane region" description="Helical" evidence="1">
    <location>
        <begin position="327"/>
        <end position="347"/>
    </location>
</feature>
<feature type="transmembrane region" description="Helical" evidence="1">
    <location>
        <begin position="163"/>
        <end position="188"/>
    </location>
</feature>
<dbReference type="Proteomes" id="UP000824071">
    <property type="component" value="Unassembled WGS sequence"/>
</dbReference>
<feature type="transmembrane region" description="Helical" evidence="1">
    <location>
        <begin position="18"/>
        <end position="36"/>
    </location>
</feature>
<dbReference type="AlphaFoldDB" id="A0A9D1LCC7"/>
<dbReference type="InterPro" id="IPR025686">
    <property type="entry name" value="Glucos_trans_II"/>
</dbReference>
<reference evidence="2" key="1">
    <citation type="submission" date="2020-10" db="EMBL/GenBank/DDBJ databases">
        <authorList>
            <person name="Gilroy R."/>
        </authorList>
    </citation>
    <scope>NUCLEOTIDE SEQUENCE</scope>
    <source>
        <strain evidence="2">ChiGjej1B1-19959</strain>
    </source>
</reference>